<dbReference type="Proteomes" id="UP001623041">
    <property type="component" value="Unassembled WGS sequence"/>
</dbReference>
<organism evidence="1 2">
    <name type="scientific">Bacillus salipaludis</name>
    <dbReference type="NCBI Taxonomy" id="2547811"/>
    <lineage>
        <taxon>Bacteria</taxon>
        <taxon>Bacillati</taxon>
        <taxon>Bacillota</taxon>
        <taxon>Bacilli</taxon>
        <taxon>Bacillales</taxon>
        <taxon>Bacillaceae</taxon>
        <taxon>Bacillus</taxon>
    </lineage>
</organism>
<protein>
    <submittedName>
        <fullName evidence="1">Uncharacterized protein</fullName>
    </submittedName>
</protein>
<proteinExistence type="predicted"/>
<accession>A0ABW8RPY6</accession>
<evidence type="ECO:0000313" key="1">
    <source>
        <dbReference type="EMBL" id="MFK9094245.1"/>
    </source>
</evidence>
<comment type="caution">
    <text evidence="1">The sequence shown here is derived from an EMBL/GenBank/DDBJ whole genome shotgun (WGS) entry which is preliminary data.</text>
</comment>
<evidence type="ECO:0000313" key="2">
    <source>
        <dbReference type="Proteomes" id="UP001623041"/>
    </source>
</evidence>
<name>A0ABW8RPY6_9BACI</name>
<reference evidence="1 2" key="1">
    <citation type="submission" date="2024-11" db="EMBL/GenBank/DDBJ databases">
        <authorList>
            <person name="Lucas J.A."/>
        </authorList>
    </citation>
    <scope>NUCLEOTIDE SEQUENCE [LARGE SCALE GENOMIC DNA]</scope>
    <source>
        <strain evidence="1 2">Z 5.4</strain>
    </source>
</reference>
<gene>
    <name evidence="1" type="ORF">ACJEBI_22565</name>
</gene>
<dbReference type="RefSeq" id="WP_406582720.1">
    <property type="nucleotide sequence ID" value="NZ_JBJHQH010000021.1"/>
</dbReference>
<sequence length="115" mass="12963">MNSCGDSNFTVSNNGLIAEDYTSDESVTYSYDFATKAVNTLSVSTILDTLNGYPNILDVDVKNKRFAAYVNDYDTDETTLGIYDLMVISSKSLRPWTITSQAFFLLMFKRENSFM</sequence>
<keyword evidence="2" id="KW-1185">Reference proteome</keyword>
<dbReference type="EMBL" id="JBJHQH010000021">
    <property type="protein sequence ID" value="MFK9094245.1"/>
    <property type="molecule type" value="Genomic_DNA"/>
</dbReference>